<evidence type="ECO:0000256" key="1">
    <source>
        <dbReference type="ARBA" id="ARBA00001946"/>
    </source>
</evidence>
<comment type="caution">
    <text evidence="8">The sequence shown here is derived from an EMBL/GenBank/DDBJ whole genome shotgun (WGS) entry which is preliminary data.</text>
</comment>
<protein>
    <recommendedName>
        <fullName evidence="7">Tubulin/FtsZ 2-layer sandwich domain-containing protein</fullName>
    </recommendedName>
</protein>
<keyword evidence="4" id="KW-0493">Microtubule</keyword>
<dbReference type="InterPro" id="IPR002453">
    <property type="entry name" value="Beta_tubulin"/>
</dbReference>
<evidence type="ECO:0000313" key="9">
    <source>
        <dbReference type="Proteomes" id="UP001266305"/>
    </source>
</evidence>
<dbReference type="PRINTS" id="PR01163">
    <property type="entry name" value="BETATUBULIN"/>
</dbReference>
<reference evidence="8 9" key="1">
    <citation type="submission" date="2023-05" db="EMBL/GenBank/DDBJ databases">
        <title>B98-5 Cell Line De Novo Hybrid Assembly: An Optical Mapping Approach.</title>
        <authorList>
            <person name="Kananen K."/>
            <person name="Auerbach J.A."/>
            <person name="Kautto E."/>
            <person name="Blachly J.S."/>
        </authorList>
    </citation>
    <scope>NUCLEOTIDE SEQUENCE [LARGE SCALE GENOMIC DNA]</scope>
    <source>
        <strain evidence="8">B95-8</strain>
        <tissue evidence="8">Cell line</tissue>
    </source>
</reference>
<dbReference type="InterPro" id="IPR037103">
    <property type="entry name" value="Tubulin/FtsZ-like_C"/>
</dbReference>
<name>A0ABQ9WGD8_SAGOE</name>
<dbReference type="PANTHER" id="PTHR11588">
    <property type="entry name" value="TUBULIN"/>
    <property type="match status" value="1"/>
</dbReference>
<keyword evidence="3" id="KW-1017">Isopeptide bond</keyword>
<evidence type="ECO:0000256" key="6">
    <source>
        <dbReference type="ARBA" id="ARBA00023134"/>
    </source>
</evidence>
<evidence type="ECO:0000256" key="2">
    <source>
        <dbReference type="ARBA" id="ARBA00009636"/>
    </source>
</evidence>
<dbReference type="Gene3D" id="1.10.287.600">
    <property type="entry name" value="Helix hairpin bin"/>
    <property type="match status" value="1"/>
</dbReference>
<dbReference type="Gene3D" id="3.30.1330.20">
    <property type="entry name" value="Tubulin/FtsZ, C-terminal domain"/>
    <property type="match status" value="1"/>
</dbReference>
<keyword evidence="6" id="KW-0342">GTP-binding</keyword>
<dbReference type="SMART" id="SM00865">
    <property type="entry name" value="Tubulin_C"/>
    <property type="match status" value="1"/>
</dbReference>
<dbReference type="InterPro" id="IPR018316">
    <property type="entry name" value="Tubulin/FtsZ_2-layer-sand-dom"/>
</dbReference>
<evidence type="ECO:0000256" key="5">
    <source>
        <dbReference type="ARBA" id="ARBA00022741"/>
    </source>
</evidence>
<dbReference type="EMBL" id="JASSZA010000001">
    <property type="protein sequence ID" value="KAK2119843.1"/>
    <property type="molecule type" value="Genomic_DNA"/>
</dbReference>
<sequence length="161" mass="18447">MVPFPDLHFVSGFALLTSQDSQQHWTLMVPEPTRQMVDAKNMMAACNLCHGCYLTVAAMFRGHMSMKEVNRQMLNAQNMNSSYFLSVGNVCHLHWQPHSYVGSIKCISEQFTGVYWCKAFLYWYMGEGMDEMALTEAESNMNDLVSEYQEATAEEKKDSEE</sequence>
<dbReference type="SUPFAM" id="SSF55307">
    <property type="entry name" value="Tubulin C-terminal domain-like"/>
    <property type="match status" value="1"/>
</dbReference>
<dbReference type="Pfam" id="PF03953">
    <property type="entry name" value="Tubulin_C"/>
    <property type="match status" value="1"/>
</dbReference>
<evidence type="ECO:0000256" key="3">
    <source>
        <dbReference type="ARBA" id="ARBA00022499"/>
    </source>
</evidence>
<keyword evidence="9" id="KW-1185">Reference proteome</keyword>
<evidence type="ECO:0000313" key="8">
    <source>
        <dbReference type="EMBL" id="KAK2119843.1"/>
    </source>
</evidence>
<comment type="cofactor">
    <cofactor evidence="1">
        <name>Mg(2+)</name>
        <dbReference type="ChEBI" id="CHEBI:18420"/>
    </cofactor>
</comment>
<gene>
    <name evidence="8" type="ORF">P7K49_001229</name>
</gene>
<evidence type="ECO:0000256" key="4">
    <source>
        <dbReference type="ARBA" id="ARBA00022701"/>
    </source>
</evidence>
<dbReference type="InterPro" id="IPR008280">
    <property type="entry name" value="Tub_FtsZ_C"/>
</dbReference>
<comment type="similarity">
    <text evidence="2">Belongs to the tubulin family.</text>
</comment>
<dbReference type="InterPro" id="IPR000217">
    <property type="entry name" value="Tubulin"/>
</dbReference>
<feature type="domain" description="Tubulin/FtsZ 2-layer sandwich" evidence="7">
    <location>
        <begin position="1"/>
        <end position="116"/>
    </location>
</feature>
<organism evidence="8 9">
    <name type="scientific">Saguinus oedipus</name>
    <name type="common">Cotton-top tamarin</name>
    <name type="synonym">Oedipomidas oedipus</name>
    <dbReference type="NCBI Taxonomy" id="9490"/>
    <lineage>
        <taxon>Eukaryota</taxon>
        <taxon>Metazoa</taxon>
        <taxon>Chordata</taxon>
        <taxon>Craniata</taxon>
        <taxon>Vertebrata</taxon>
        <taxon>Euteleostomi</taxon>
        <taxon>Mammalia</taxon>
        <taxon>Eutheria</taxon>
        <taxon>Euarchontoglires</taxon>
        <taxon>Primates</taxon>
        <taxon>Haplorrhini</taxon>
        <taxon>Platyrrhini</taxon>
        <taxon>Cebidae</taxon>
        <taxon>Callitrichinae</taxon>
        <taxon>Saguinus</taxon>
    </lineage>
</organism>
<dbReference type="Proteomes" id="UP001266305">
    <property type="component" value="Unassembled WGS sequence"/>
</dbReference>
<evidence type="ECO:0000259" key="7">
    <source>
        <dbReference type="SMART" id="SM00865"/>
    </source>
</evidence>
<keyword evidence="5" id="KW-0547">Nucleotide-binding</keyword>
<proteinExistence type="inferred from homology"/>
<accession>A0ABQ9WGD8</accession>
<dbReference type="InterPro" id="IPR023123">
    <property type="entry name" value="Tubulin_C"/>
</dbReference>